<evidence type="ECO:0000313" key="2">
    <source>
        <dbReference type="EMBL" id="MFD2729522.1"/>
    </source>
</evidence>
<keyword evidence="2" id="KW-0804">Transcription</keyword>
<keyword evidence="1" id="KW-0472">Membrane</keyword>
<keyword evidence="1" id="KW-0812">Transmembrane</keyword>
<name>A0ABW5TK49_9ENTE</name>
<reference evidence="3" key="1">
    <citation type="journal article" date="2019" name="Int. J. Syst. Evol. Microbiol.">
        <title>The Global Catalogue of Microorganisms (GCM) 10K type strain sequencing project: providing services to taxonomists for standard genome sequencing and annotation.</title>
        <authorList>
            <consortium name="The Broad Institute Genomics Platform"/>
            <consortium name="The Broad Institute Genome Sequencing Center for Infectious Disease"/>
            <person name="Wu L."/>
            <person name="Ma J."/>
        </authorList>
    </citation>
    <scope>NUCLEOTIDE SEQUENCE [LARGE SCALE GENOMIC DNA]</scope>
    <source>
        <strain evidence="3">TISTR 932</strain>
    </source>
</reference>
<gene>
    <name evidence="2" type="ORF">ACFSR0_08810</name>
</gene>
<dbReference type="GO" id="GO:0000428">
    <property type="term" value="C:DNA-directed RNA polymerase complex"/>
    <property type="evidence" value="ECO:0007669"/>
    <property type="project" value="UniProtKB-KW"/>
</dbReference>
<keyword evidence="2" id="KW-0240">DNA-directed RNA polymerase</keyword>
<feature type="transmembrane region" description="Helical" evidence="1">
    <location>
        <begin position="12"/>
        <end position="36"/>
    </location>
</feature>
<protein>
    <submittedName>
        <fullName evidence="2">DNA-directed RNA polymerase subunit beta</fullName>
    </submittedName>
</protein>
<keyword evidence="1" id="KW-1133">Transmembrane helix</keyword>
<dbReference type="RefSeq" id="WP_379981961.1">
    <property type="nucleotide sequence ID" value="NZ_JBHUMO010000052.1"/>
</dbReference>
<evidence type="ECO:0000313" key="3">
    <source>
        <dbReference type="Proteomes" id="UP001597427"/>
    </source>
</evidence>
<proteinExistence type="predicted"/>
<evidence type="ECO:0000256" key="1">
    <source>
        <dbReference type="SAM" id="Phobius"/>
    </source>
</evidence>
<sequence>MKNTSTILMSLFKVLLVILLAMLLFLAGLMVGYGYIGEGKPTGIFSGELWQHIFQFFL</sequence>
<keyword evidence="3" id="KW-1185">Reference proteome</keyword>
<dbReference type="Pfam" id="PF11772">
    <property type="entry name" value="EpuA"/>
    <property type="match status" value="1"/>
</dbReference>
<comment type="caution">
    <text evidence="2">The sequence shown here is derived from an EMBL/GenBank/DDBJ whole genome shotgun (WGS) entry which is preliminary data.</text>
</comment>
<dbReference type="Proteomes" id="UP001597427">
    <property type="component" value="Unassembled WGS sequence"/>
</dbReference>
<dbReference type="InterPro" id="IPR024596">
    <property type="entry name" value="RNApol_su_b/EpuA"/>
</dbReference>
<dbReference type="EMBL" id="JBHUMO010000052">
    <property type="protein sequence ID" value="MFD2729522.1"/>
    <property type="molecule type" value="Genomic_DNA"/>
</dbReference>
<accession>A0ABW5TK49</accession>
<organism evidence="2 3">
    <name type="scientific">Enterococcus camelliae</name>
    <dbReference type="NCBI Taxonomy" id="453959"/>
    <lineage>
        <taxon>Bacteria</taxon>
        <taxon>Bacillati</taxon>
        <taxon>Bacillota</taxon>
        <taxon>Bacilli</taxon>
        <taxon>Lactobacillales</taxon>
        <taxon>Enterococcaceae</taxon>
        <taxon>Enterococcus</taxon>
    </lineage>
</organism>